<keyword evidence="10" id="KW-1185">Reference proteome</keyword>
<feature type="transmembrane region" description="Helical" evidence="6">
    <location>
        <begin position="758"/>
        <end position="778"/>
    </location>
</feature>
<proteinExistence type="predicted"/>
<feature type="transmembrane region" description="Helical" evidence="6">
    <location>
        <begin position="672"/>
        <end position="695"/>
    </location>
</feature>
<dbReference type="Proteomes" id="UP000479293">
    <property type="component" value="Unassembled WGS sequence"/>
</dbReference>
<dbReference type="RefSeq" id="WP_152761280.1">
    <property type="nucleotide sequence ID" value="NZ_WHLY01000002.1"/>
</dbReference>
<dbReference type="InterPro" id="IPR050250">
    <property type="entry name" value="Macrolide_Exporter_MacB"/>
</dbReference>
<keyword evidence="3 6" id="KW-0812">Transmembrane</keyword>
<evidence type="ECO:0000313" key="10">
    <source>
        <dbReference type="Proteomes" id="UP000479293"/>
    </source>
</evidence>
<dbReference type="Pfam" id="PF12704">
    <property type="entry name" value="MacB_PCD"/>
    <property type="match status" value="2"/>
</dbReference>
<reference evidence="9 10" key="1">
    <citation type="submission" date="2019-10" db="EMBL/GenBank/DDBJ databases">
        <title>Draft Genome Sequence of Cytophagaceae sp. SJW1-29.</title>
        <authorList>
            <person name="Choi A."/>
        </authorList>
    </citation>
    <scope>NUCLEOTIDE SEQUENCE [LARGE SCALE GENOMIC DNA]</scope>
    <source>
        <strain evidence="9 10">SJW1-29</strain>
    </source>
</reference>
<protein>
    <submittedName>
        <fullName evidence="9">FtsX-like permease family protein</fullName>
    </submittedName>
</protein>
<dbReference type="AlphaFoldDB" id="A0A7C9BDE8"/>
<evidence type="ECO:0000313" key="9">
    <source>
        <dbReference type="EMBL" id="MPR34778.1"/>
    </source>
</evidence>
<comment type="subcellular location">
    <subcellularLocation>
        <location evidence="1">Cell membrane</location>
        <topology evidence="1">Multi-pass membrane protein</topology>
    </subcellularLocation>
</comment>
<feature type="domain" description="ABC3 transporter permease C-terminal" evidence="7">
    <location>
        <begin position="675"/>
        <end position="788"/>
    </location>
</feature>
<dbReference type="InterPro" id="IPR025857">
    <property type="entry name" value="MacB_PCD"/>
</dbReference>
<gene>
    <name evidence="9" type="ORF">GBK04_15800</name>
</gene>
<keyword evidence="4 6" id="KW-1133">Transmembrane helix</keyword>
<evidence type="ECO:0000256" key="2">
    <source>
        <dbReference type="ARBA" id="ARBA00022475"/>
    </source>
</evidence>
<evidence type="ECO:0000256" key="1">
    <source>
        <dbReference type="ARBA" id="ARBA00004651"/>
    </source>
</evidence>
<evidence type="ECO:0000256" key="5">
    <source>
        <dbReference type="ARBA" id="ARBA00023136"/>
    </source>
</evidence>
<organism evidence="9 10">
    <name type="scientific">Salmonirosea aquatica</name>
    <dbReference type="NCBI Taxonomy" id="2654236"/>
    <lineage>
        <taxon>Bacteria</taxon>
        <taxon>Pseudomonadati</taxon>
        <taxon>Bacteroidota</taxon>
        <taxon>Cytophagia</taxon>
        <taxon>Cytophagales</taxon>
        <taxon>Spirosomataceae</taxon>
        <taxon>Salmonirosea</taxon>
    </lineage>
</organism>
<feature type="domain" description="ABC3 transporter permease C-terminal" evidence="7">
    <location>
        <begin position="297"/>
        <end position="412"/>
    </location>
</feature>
<evidence type="ECO:0000259" key="8">
    <source>
        <dbReference type="Pfam" id="PF12704"/>
    </source>
</evidence>
<dbReference type="GO" id="GO:0005886">
    <property type="term" value="C:plasma membrane"/>
    <property type="evidence" value="ECO:0007669"/>
    <property type="project" value="UniProtKB-SubCell"/>
</dbReference>
<feature type="transmembrane region" description="Helical" evidence="6">
    <location>
        <begin position="432"/>
        <end position="453"/>
    </location>
</feature>
<feature type="domain" description="MacB-like periplasmic core" evidence="8">
    <location>
        <begin position="20"/>
        <end position="239"/>
    </location>
</feature>
<dbReference type="Pfam" id="PF02687">
    <property type="entry name" value="FtsX"/>
    <property type="match status" value="2"/>
</dbReference>
<evidence type="ECO:0000256" key="3">
    <source>
        <dbReference type="ARBA" id="ARBA00022692"/>
    </source>
</evidence>
<evidence type="ECO:0000256" key="4">
    <source>
        <dbReference type="ARBA" id="ARBA00022989"/>
    </source>
</evidence>
<evidence type="ECO:0000259" key="7">
    <source>
        <dbReference type="Pfam" id="PF02687"/>
    </source>
</evidence>
<feature type="transmembrane region" description="Helical" evidence="6">
    <location>
        <begin position="21"/>
        <end position="40"/>
    </location>
</feature>
<dbReference type="PANTHER" id="PTHR30572">
    <property type="entry name" value="MEMBRANE COMPONENT OF TRANSPORTER-RELATED"/>
    <property type="match status" value="1"/>
</dbReference>
<feature type="transmembrane region" description="Helical" evidence="6">
    <location>
        <begin position="289"/>
        <end position="312"/>
    </location>
</feature>
<accession>A0A7C9BDE8</accession>
<feature type="domain" description="MacB-like periplasmic core" evidence="8">
    <location>
        <begin position="439"/>
        <end position="596"/>
    </location>
</feature>
<feature type="transmembrane region" description="Helical" evidence="6">
    <location>
        <begin position="716"/>
        <end position="738"/>
    </location>
</feature>
<dbReference type="PANTHER" id="PTHR30572:SF18">
    <property type="entry name" value="ABC-TYPE MACROLIDE FAMILY EXPORT SYSTEM PERMEASE COMPONENT 2"/>
    <property type="match status" value="1"/>
</dbReference>
<sequence length="795" mass="89039">MIRNYMKIAWRNLARNKGFSLINIAGLSIGLTCCMLIVLYTKDEVSFDRFEENKDQLYRVKVTISDEKESRTIGSTNAIHGPTFKQEIPEIEAIVRTQSSTFVVKKNNELINQPILFADPNFFEVFTMPLLSGSPGTVLADIHSIVLTEQTAQKYFNTTEVVGRTLDLKIGDNFQAFTVSGVARNCPENSSVQFDAVLPFTFQESMGWTDNEWLGFYMNTFVLLNKNANYQAVVPKINQVFASKSAFEISKIKDFNQKFYFDLQPFLQVHMDSELSEVRNGLGHGSSPIYSYILSGIALFILLIACINFVNLTVARSLKRAREIGVRKVVGSLRRQLVIQFLGESFLVAFIAFVLAIALAQFVLPTFNELANKQLALSYLLDIDLISAYLGLFLFTGFLAGFYPALVLSGFSPAQTLYNRVRFTSRNYLTRGLVVFQFALSVGLVIGTFAIYAQFEFLTNKDLGYNDENLMSFSLGRGGAGRQVLDVVKQELENTAGIEAVAAFNGNYNGTGAKIDGGRTLDFGYIGVDDNFLPTLQIPLEYGRNFSRDFPSDPIQSVIVNEAFVKEAGWKDPIGKEVNFEWKNQKLQVIGVIRDYHYASLKEKIKPLLLTQDPNYGLGKIFVKVAPDDIPATIRTIEKIFRKHVPLLPFEYAFEDITNAKRYEKEGKWKQVITLAAILSIFVSCIGLFGLATFNAESRVKEVGIRKVMGASMVRIVTLLSTDFIKLVLISIIIAIPVSYYAIGLWLNDFPYRIEISGWYFVMAALLAVSIATLTVGFQSVKAALMNPVKSLRSE</sequence>
<dbReference type="GO" id="GO:0022857">
    <property type="term" value="F:transmembrane transporter activity"/>
    <property type="evidence" value="ECO:0007669"/>
    <property type="project" value="TreeGrafter"/>
</dbReference>
<comment type="caution">
    <text evidence="9">The sequence shown here is derived from an EMBL/GenBank/DDBJ whole genome shotgun (WGS) entry which is preliminary data.</text>
</comment>
<feature type="transmembrane region" description="Helical" evidence="6">
    <location>
        <begin position="337"/>
        <end position="364"/>
    </location>
</feature>
<dbReference type="EMBL" id="WHLY01000002">
    <property type="protein sequence ID" value="MPR34778.1"/>
    <property type="molecule type" value="Genomic_DNA"/>
</dbReference>
<feature type="transmembrane region" description="Helical" evidence="6">
    <location>
        <begin position="386"/>
        <end position="411"/>
    </location>
</feature>
<dbReference type="InterPro" id="IPR003838">
    <property type="entry name" value="ABC3_permease_C"/>
</dbReference>
<name>A0A7C9BDE8_9BACT</name>
<keyword evidence="2" id="KW-1003">Cell membrane</keyword>
<evidence type="ECO:0000256" key="6">
    <source>
        <dbReference type="SAM" id="Phobius"/>
    </source>
</evidence>
<keyword evidence="5 6" id="KW-0472">Membrane</keyword>